<reference evidence="2 3" key="1">
    <citation type="submission" date="2018-04" db="EMBL/GenBank/DDBJ databases">
        <title>Active sludge and wastewater microbial communities from Klosterneuburg, Austria.</title>
        <authorList>
            <person name="Wagner M."/>
        </authorList>
    </citation>
    <scope>NUCLEOTIDE SEQUENCE [LARGE SCALE GENOMIC DNA]</scope>
    <source>
        <strain evidence="2 3">Nl12</strain>
    </source>
</reference>
<gene>
    <name evidence="2" type="ORF">C8R21_1026</name>
</gene>
<comment type="caution">
    <text evidence="2">The sequence shown here is derived from an EMBL/GenBank/DDBJ whole genome shotgun (WGS) entry which is preliminary data.</text>
</comment>
<dbReference type="EMBL" id="QAOK01000002">
    <property type="protein sequence ID" value="PTQ83003.1"/>
    <property type="molecule type" value="Genomic_DNA"/>
</dbReference>
<dbReference type="PROSITE" id="PS51257">
    <property type="entry name" value="PROKAR_LIPOPROTEIN"/>
    <property type="match status" value="1"/>
</dbReference>
<accession>A0A2T5IGP7</accession>
<feature type="chain" id="PRO_5015426892" evidence="1">
    <location>
        <begin position="27"/>
        <end position="132"/>
    </location>
</feature>
<proteinExistence type="predicted"/>
<dbReference type="AlphaFoldDB" id="A0A2T5IGP7"/>
<evidence type="ECO:0000313" key="2">
    <source>
        <dbReference type="EMBL" id="PTQ83003.1"/>
    </source>
</evidence>
<sequence>MISRKWAAFVCVLALVFSSGCSVFMAAKQPDKKNVDLFRLGTPRTMLLGEFGPPVTSETRNGRKYEVFKFVQGYSTGVKAGRALFHGAADVMTLGLWEVVGTPAEAVFSGDEMAFEVSYDRNNRINQVTTIK</sequence>
<evidence type="ECO:0000256" key="1">
    <source>
        <dbReference type="SAM" id="SignalP"/>
    </source>
</evidence>
<name>A0A2T5IGP7_9PROT</name>
<feature type="signal peptide" evidence="1">
    <location>
        <begin position="1"/>
        <end position="26"/>
    </location>
</feature>
<organism evidence="2 3">
    <name type="scientific">Nitrosospira multiformis</name>
    <dbReference type="NCBI Taxonomy" id="1231"/>
    <lineage>
        <taxon>Bacteria</taxon>
        <taxon>Pseudomonadati</taxon>
        <taxon>Pseudomonadota</taxon>
        <taxon>Betaproteobacteria</taxon>
        <taxon>Nitrosomonadales</taxon>
        <taxon>Nitrosomonadaceae</taxon>
        <taxon>Nitrosospira</taxon>
    </lineage>
</organism>
<dbReference type="Proteomes" id="UP000244152">
    <property type="component" value="Unassembled WGS sequence"/>
</dbReference>
<evidence type="ECO:0000313" key="3">
    <source>
        <dbReference type="Proteomes" id="UP000244152"/>
    </source>
</evidence>
<protein>
    <submittedName>
        <fullName evidence="2">Beta-barrel assembly machine subunit BamE</fullName>
    </submittedName>
</protein>
<dbReference type="RefSeq" id="WP_107761087.1">
    <property type="nucleotide sequence ID" value="NZ_QAOK01000002.1"/>
</dbReference>
<keyword evidence="1" id="KW-0732">Signal</keyword>